<comment type="caution">
    <text evidence="2">The sequence shown here is derived from an EMBL/GenBank/DDBJ whole genome shotgun (WGS) entry which is preliminary data.</text>
</comment>
<dbReference type="GO" id="GO:0006313">
    <property type="term" value="P:DNA transposition"/>
    <property type="evidence" value="ECO:0007669"/>
    <property type="project" value="InterPro"/>
</dbReference>
<evidence type="ECO:0000259" key="1">
    <source>
        <dbReference type="SMART" id="SM01321"/>
    </source>
</evidence>
<dbReference type="SUPFAM" id="SSF143422">
    <property type="entry name" value="Transposase IS200-like"/>
    <property type="match status" value="1"/>
</dbReference>
<dbReference type="InterPro" id="IPR052715">
    <property type="entry name" value="RAYT_transposase"/>
</dbReference>
<reference evidence="2" key="2">
    <citation type="submission" date="2020-09" db="EMBL/GenBank/DDBJ databases">
        <authorList>
            <person name="Sun Q."/>
            <person name="Kim S."/>
        </authorList>
    </citation>
    <scope>NUCLEOTIDE SEQUENCE</scope>
    <source>
        <strain evidence="2">KCTC 32020</strain>
    </source>
</reference>
<dbReference type="InterPro" id="IPR036515">
    <property type="entry name" value="Transposase_17_sf"/>
</dbReference>
<organism evidence="2 3">
    <name type="scientific">Vulcaniibacterium thermophilum</name>
    <dbReference type="NCBI Taxonomy" id="1169913"/>
    <lineage>
        <taxon>Bacteria</taxon>
        <taxon>Pseudomonadati</taxon>
        <taxon>Pseudomonadota</taxon>
        <taxon>Gammaproteobacteria</taxon>
        <taxon>Lysobacterales</taxon>
        <taxon>Lysobacteraceae</taxon>
        <taxon>Vulcaniibacterium</taxon>
    </lineage>
</organism>
<gene>
    <name evidence="2" type="ORF">GCM10007167_13110</name>
</gene>
<dbReference type="OrthoDB" id="9794403at2"/>
<dbReference type="SMART" id="SM01321">
    <property type="entry name" value="Y1_Tnp"/>
    <property type="match status" value="1"/>
</dbReference>
<dbReference type="GO" id="GO:0043565">
    <property type="term" value="F:sequence-specific DNA binding"/>
    <property type="evidence" value="ECO:0007669"/>
    <property type="project" value="TreeGrafter"/>
</dbReference>
<protein>
    <submittedName>
        <fullName evidence="2">Transposase</fullName>
    </submittedName>
</protein>
<accession>A0A918Z0N6</accession>
<dbReference type="GO" id="GO:0004803">
    <property type="term" value="F:transposase activity"/>
    <property type="evidence" value="ECO:0007669"/>
    <property type="project" value="InterPro"/>
</dbReference>
<dbReference type="PANTHER" id="PTHR36966:SF1">
    <property type="entry name" value="REP-ASSOCIATED TYROSINE TRANSPOSASE"/>
    <property type="match status" value="1"/>
</dbReference>
<proteinExistence type="predicted"/>
<dbReference type="AlphaFoldDB" id="A0A918Z0N6"/>
<evidence type="ECO:0000313" key="3">
    <source>
        <dbReference type="Proteomes" id="UP000636453"/>
    </source>
</evidence>
<dbReference type="Gene3D" id="3.30.70.1290">
    <property type="entry name" value="Transposase IS200-like"/>
    <property type="match status" value="1"/>
</dbReference>
<dbReference type="EMBL" id="BNCF01000006">
    <property type="protein sequence ID" value="GHE32511.1"/>
    <property type="molecule type" value="Genomic_DNA"/>
</dbReference>
<feature type="domain" description="Transposase IS200-like" evidence="1">
    <location>
        <begin position="9"/>
        <end position="132"/>
    </location>
</feature>
<evidence type="ECO:0000313" key="2">
    <source>
        <dbReference type="EMBL" id="GHE32511.1"/>
    </source>
</evidence>
<dbReference type="NCBIfam" id="NF047646">
    <property type="entry name" value="REP_Tyr_transpos"/>
    <property type="match status" value="1"/>
</dbReference>
<keyword evidence="3" id="KW-1185">Reference proteome</keyword>
<name>A0A918Z0N6_9GAMM</name>
<reference evidence="2" key="1">
    <citation type="journal article" date="2014" name="Int. J. Syst. Evol. Microbiol.">
        <title>Complete genome sequence of Corynebacterium casei LMG S-19264T (=DSM 44701T), isolated from a smear-ripened cheese.</title>
        <authorList>
            <consortium name="US DOE Joint Genome Institute (JGI-PGF)"/>
            <person name="Walter F."/>
            <person name="Albersmeier A."/>
            <person name="Kalinowski J."/>
            <person name="Ruckert C."/>
        </authorList>
    </citation>
    <scope>NUCLEOTIDE SEQUENCE</scope>
    <source>
        <strain evidence="2">KCTC 32020</strain>
    </source>
</reference>
<dbReference type="Proteomes" id="UP000636453">
    <property type="component" value="Unassembled WGS sequence"/>
</dbReference>
<sequence length="181" mass="20533">MPNYRRVRVPGGTYFFTVNLLERHRRLLVEHIDVLRLAFAEARAARPFFVVAAVVLPDHLHCVWTLPPGDADNATRWRHIKTAFARALPPAERRSPRRVAKGERGVWQRRYWEHLIRDERDLAAHVDYVHFNPVKHGHAACAAAWPYSSVHRYVARGDLAADWGVAGEAAGDGGERGAHGR</sequence>
<dbReference type="InterPro" id="IPR002686">
    <property type="entry name" value="Transposase_17"/>
</dbReference>
<dbReference type="PANTHER" id="PTHR36966">
    <property type="entry name" value="REP-ASSOCIATED TYROSINE TRANSPOSASE"/>
    <property type="match status" value="1"/>
</dbReference>